<dbReference type="InterPro" id="IPR058719">
    <property type="entry name" value="WHD_LYAR"/>
</dbReference>
<feature type="region of interest" description="Disordered" evidence="7">
    <location>
        <begin position="153"/>
        <end position="192"/>
    </location>
</feature>
<dbReference type="InterPro" id="IPR039999">
    <property type="entry name" value="LYAR"/>
</dbReference>
<dbReference type="PANTHER" id="PTHR13100:SF10">
    <property type="entry name" value="CELL GROWTH-REGULATING NUCLEOLAR PROTEIN"/>
    <property type="match status" value="1"/>
</dbReference>
<dbReference type="STRING" id="151549.A0A4C1VPQ8"/>
<proteinExistence type="predicted"/>
<reference evidence="10 11" key="1">
    <citation type="journal article" date="2019" name="Commun. Biol.">
        <title>The bagworm genome reveals a unique fibroin gene that provides high tensile strength.</title>
        <authorList>
            <person name="Kono N."/>
            <person name="Nakamura H."/>
            <person name="Ohtoshi R."/>
            <person name="Tomita M."/>
            <person name="Numata K."/>
            <person name="Arakawa K."/>
        </authorList>
    </citation>
    <scope>NUCLEOTIDE SEQUENCE [LARGE SCALE GENOMIC DNA]</scope>
</reference>
<dbReference type="InterPro" id="IPR014898">
    <property type="entry name" value="Znf_C2H2_LYAR"/>
</dbReference>
<name>A0A4C1VPQ8_EUMVA</name>
<evidence type="ECO:0000259" key="9">
    <source>
        <dbReference type="Pfam" id="PF25879"/>
    </source>
</evidence>
<accession>A0A4C1VPQ8</accession>
<feature type="domain" description="Cell growth-regulating nucleolar protein-like winged helix" evidence="9">
    <location>
        <begin position="320"/>
        <end position="388"/>
    </location>
</feature>
<dbReference type="GO" id="GO:0000122">
    <property type="term" value="P:negative regulation of transcription by RNA polymerase II"/>
    <property type="evidence" value="ECO:0007669"/>
    <property type="project" value="TreeGrafter"/>
</dbReference>
<evidence type="ECO:0000256" key="5">
    <source>
        <dbReference type="ARBA" id="ARBA00022833"/>
    </source>
</evidence>
<evidence type="ECO:0000259" key="8">
    <source>
        <dbReference type="Pfam" id="PF08790"/>
    </source>
</evidence>
<evidence type="ECO:0000256" key="4">
    <source>
        <dbReference type="ARBA" id="ARBA00022771"/>
    </source>
</evidence>
<dbReference type="GO" id="GO:0006364">
    <property type="term" value="P:rRNA processing"/>
    <property type="evidence" value="ECO:0007669"/>
    <property type="project" value="TreeGrafter"/>
</dbReference>
<gene>
    <name evidence="10" type="primary">Lyar</name>
    <name evidence="10" type="ORF">EVAR_20291_1</name>
</gene>
<keyword evidence="11" id="KW-1185">Reference proteome</keyword>
<feature type="compositionally biased region" description="Basic residues" evidence="7">
    <location>
        <begin position="236"/>
        <end position="246"/>
    </location>
</feature>
<comment type="caution">
    <text evidence="10">The sequence shown here is derived from an EMBL/GenBank/DDBJ whole genome shotgun (WGS) entry which is preliminary data.</text>
</comment>
<evidence type="ECO:0000256" key="2">
    <source>
        <dbReference type="ARBA" id="ARBA00022723"/>
    </source>
</evidence>
<keyword evidence="4" id="KW-0863">Zinc-finger</keyword>
<protein>
    <submittedName>
        <fullName evidence="10">Cell growth-regulating nucleolar protein</fullName>
    </submittedName>
</protein>
<evidence type="ECO:0000256" key="3">
    <source>
        <dbReference type="ARBA" id="ARBA00022737"/>
    </source>
</evidence>
<evidence type="ECO:0000313" key="10">
    <source>
        <dbReference type="EMBL" id="GBP40149.1"/>
    </source>
</evidence>
<dbReference type="EMBL" id="BGZK01000377">
    <property type="protein sequence ID" value="GBP40149.1"/>
    <property type="molecule type" value="Genomic_DNA"/>
</dbReference>
<feature type="region of interest" description="Disordered" evidence="7">
    <location>
        <begin position="223"/>
        <end position="299"/>
    </location>
</feature>
<feature type="compositionally biased region" description="Basic and acidic residues" evidence="7">
    <location>
        <begin position="170"/>
        <end position="184"/>
    </location>
</feature>
<evidence type="ECO:0000256" key="6">
    <source>
        <dbReference type="ARBA" id="ARBA00023242"/>
    </source>
</evidence>
<comment type="subcellular location">
    <subcellularLocation>
        <location evidence="1">Nucleus</location>
    </subcellularLocation>
</comment>
<sequence>MWKSVVSAYAFGSGEDYQVHIKCITEEERYGKKDFVAKEKKGEQKQNIWVEMIKAVLDEHKDLSRNVLNIIQSVSQHTNTPRKKPKFVNFVKNVCGHKTNPKDIDSAWELIAAKLPTLSNQNHNKTQNLNNKLNDSINDSVSDSVNNLHIVDTSVDEQTQEKQQNGTAEGKSEIKAKTKKEKKDEKKKKKYEAELHSVAQPVEEVNEIKTKKEKKKKPIYEACANGNDDECENKKHEKSKNKKRKRLDTVNSVRDVSETEPSVEAPTDNAVVEHEATNGMISTQKTKKKKQKTEEDKAEESICLHDQNVANAAQAEGKGEKFNWHEVIISVLEKKGDEIPFKRLQKKVLGEYSEMTGLEVDDRIADKFIKKLKSAPNVLVDKNRVVLLR</sequence>
<feature type="region of interest" description="Disordered" evidence="7">
    <location>
        <begin position="121"/>
        <end position="141"/>
    </location>
</feature>
<keyword evidence="6" id="KW-0539">Nucleus</keyword>
<feature type="domain" description="Zinc finger C2H2 LYAR-type" evidence="8">
    <location>
        <begin position="14"/>
        <end position="30"/>
    </location>
</feature>
<organism evidence="10 11">
    <name type="scientific">Eumeta variegata</name>
    <name type="common">Bagworm moth</name>
    <name type="synonym">Eumeta japonica</name>
    <dbReference type="NCBI Taxonomy" id="151549"/>
    <lineage>
        <taxon>Eukaryota</taxon>
        <taxon>Metazoa</taxon>
        <taxon>Ecdysozoa</taxon>
        <taxon>Arthropoda</taxon>
        <taxon>Hexapoda</taxon>
        <taxon>Insecta</taxon>
        <taxon>Pterygota</taxon>
        <taxon>Neoptera</taxon>
        <taxon>Endopterygota</taxon>
        <taxon>Lepidoptera</taxon>
        <taxon>Glossata</taxon>
        <taxon>Ditrysia</taxon>
        <taxon>Tineoidea</taxon>
        <taxon>Psychidae</taxon>
        <taxon>Oiketicinae</taxon>
        <taxon>Eumeta</taxon>
    </lineage>
</organism>
<dbReference type="AlphaFoldDB" id="A0A4C1VPQ8"/>
<evidence type="ECO:0000313" key="11">
    <source>
        <dbReference type="Proteomes" id="UP000299102"/>
    </source>
</evidence>
<dbReference type="Proteomes" id="UP000299102">
    <property type="component" value="Unassembled WGS sequence"/>
</dbReference>
<evidence type="ECO:0000256" key="1">
    <source>
        <dbReference type="ARBA" id="ARBA00004123"/>
    </source>
</evidence>
<evidence type="ECO:0000256" key="7">
    <source>
        <dbReference type="SAM" id="MobiDB-lite"/>
    </source>
</evidence>
<keyword evidence="3" id="KW-0677">Repeat</keyword>
<dbReference type="Pfam" id="PF08790">
    <property type="entry name" value="zf-LYAR"/>
    <property type="match status" value="1"/>
</dbReference>
<dbReference type="OrthoDB" id="21474at2759"/>
<dbReference type="GO" id="GO:0008270">
    <property type="term" value="F:zinc ion binding"/>
    <property type="evidence" value="ECO:0007669"/>
    <property type="project" value="UniProtKB-KW"/>
</dbReference>
<dbReference type="Pfam" id="PF25879">
    <property type="entry name" value="WHD_LYAR"/>
    <property type="match status" value="1"/>
</dbReference>
<keyword evidence="2" id="KW-0479">Metal-binding</keyword>
<keyword evidence="5" id="KW-0862">Zinc</keyword>
<dbReference type="PANTHER" id="PTHR13100">
    <property type="entry name" value="CELL GROWTH-REGULATING NUCLEOLAR PROTEIN LYAR"/>
    <property type="match status" value="1"/>
</dbReference>
<dbReference type="GO" id="GO:0005730">
    <property type="term" value="C:nucleolus"/>
    <property type="evidence" value="ECO:0007669"/>
    <property type="project" value="TreeGrafter"/>
</dbReference>
<dbReference type="GO" id="GO:0003677">
    <property type="term" value="F:DNA binding"/>
    <property type="evidence" value="ECO:0007669"/>
    <property type="project" value="InterPro"/>
</dbReference>